<evidence type="ECO:0000256" key="2">
    <source>
        <dbReference type="ARBA" id="ARBA00049106"/>
    </source>
</evidence>
<feature type="coiled-coil region" evidence="3">
    <location>
        <begin position="229"/>
        <end position="266"/>
    </location>
</feature>
<feature type="domain" description="Hemerythrin-like" evidence="4">
    <location>
        <begin position="162"/>
        <end position="301"/>
    </location>
</feature>
<dbReference type="EMBL" id="CP051627">
    <property type="protein sequence ID" value="UPT20799.1"/>
    <property type="molecule type" value="Genomic_DNA"/>
</dbReference>
<name>A0ABY4L0D5_THEAE</name>
<evidence type="ECO:0000256" key="3">
    <source>
        <dbReference type="SAM" id="Coils"/>
    </source>
</evidence>
<dbReference type="InterPro" id="IPR012312">
    <property type="entry name" value="Hemerythrin-like"/>
</dbReference>
<dbReference type="Gene3D" id="1.20.120.520">
    <property type="entry name" value="nmb1532 protein domain like"/>
    <property type="match status" value="1"/>
</dbReference>
<dbReference type="Gene3D" id="2.30.110.10">
    <property type="entry name" value="Electron Transport, Fmn-binding Protein, Chain A"/>
    <property type="match status" value="1"/>
</dbReference>
<dbReference type="SUPFAM" id="SSF50475">
    <property type="entry name" value="FMN-binding split barrel"/>
    <property type="match status" value="1"/>
</dbReference>
<dbReference type="Pfam" id="PF01814">
    <property type="entry name" value="Hemerythrin"/>
    <property type="match status" value="1"/>
</dbReference>
<dbReference type="NCBIfam" id="TIGR00026">
    <property type="entry name" value="hi_GC_TIGR00026"/>
    <property type="match status" value="1"/>
</dbReference>
<dbReference type="RefSeq" id="WP_248593080.1">
    <property type="nucleotide sequence ID" value="NZ_BAABEB010000027.1"/>
</dbReference>
<protein>
    <submittedName>
        <fullName evidence="5">Nitroreductase family deazaflavin-dependent oxidoreductase</fullName>
    </submittedName>
</protein>
<sequence length="312" mass="34632">MSTSQTPNPFDRPEPYVSDFNRPVVEEFRANGGRVGGPFEGSDLLLLTTTGARSGREQTSPLGFLRDGERLLVVASAAGAPRHPAWYHNLLAHPLVTVEVGTETFEAVAVPLEGAARDRAFAEIVRRFPRYGDYQAKTDRTIPVVALERSPVEPSSGEAATLADKLVEVHTWLRGQLDRVRAETDAYLRAHADAPRRPPAGLNLQIRQHCLAFCESLHLHHTFEDAGLLPALEQQYPHLRETVARLREEHRTVERLRAALVDLLAEVSTADPDRFRADLDRITRELTAHLDHEERELLPVLAAVPFPPGGAD</sequence>
<dbReference type="PANTHER" id="PTHR39428">
    <property type="entry name" value="F420H(2)-DEPENDENT QUINONE REDUCTASE RV1261C"/>
    <property type="match status" value="1"/>
</dbReference>
<organism evidence="5 6">
    <name type="scientific">Thermobifida alba</name>
    <name type="common">Thermomonospora alba</name>
    <dbReference type="NCBI Taxonomy" id="53522"/>
    <lineage>
        <taxon>Bacteria</taxon>
        <taxon>Bacillati</taxon>
        <taxon>Actinomycetota</taxon>
        <taxon>Actinomycetes</taxon>
        <taxon>Streptosporangiales</taxon>
        <taxon>Nocardiopsidaceae</taxon>
        <taxon>Thermobifida</taxon>
    </lineage>
</organism>
<comment type="similarity">
    <text evidence="1">Belongs to the F420H(2)-dependent quinone reductase family.</text>
</comment>
<dbReference type="CDD" id="cd12108">
    <property type="entry name" value="Hr-like"/>
    <property type="match status" value="1"/>
</dbReference>
<gene>
    <name evidence="5" type="ORF">FOF52_07360</name>
</gene>
<dbReference type="Pfam" id="PF04075">
    <property type="entry name" value="F420H2_quin_red"/>
    <property type="match status" value="1"/>
</dbReference>
<keyword evidence="3" id="KW-0175">Coiled coil</keyword>
<evidence type="ECO:0000256" key="1">
    <source>
        <dbReference type="ARBA" id="ARBA00008710"/>
    </source>
</evidence>
<dbReference type="InterPro" id="IPR004378">
    <property type="entry name" value="F420H2_quin_Rdtase"/>
</dbReference>
<accession>A0ABY4L0D5</accession>
<dbReference type="InterPro" id="IPR012349">
    <property type="entry name" value="Split_barrel_FMN-bd"/>
</dbReference>
<evidence type="ECO:0000259" key="4">
    <source>
        <dbReference type="Pfam" id="PF01814"/>
    </source>
</evidence>
<reference evidence="5 6" key="1">
    <citation type="submission" date="2020-04" db="EMBL/GenBank/DDBJ databases">
        <title>Thermobifida alba genome sequencing and assembly.</title>
        <authorList>
            <person name="Luzics S."/>
            <person name="Horvath B."/>
            <person name="Nagy I."/>
            <person name="Toth A."/>
            <person name="Nagy I."/>
            <person name="Kukolya J."/>
        </authorList>
    </citation>
    <scope>NUCLEOTIDE SEQUENCE [LARGE SCALE GENOMIC DNA]</scope>
    <source>
        <strain evidence="5 6">DSM 43795</strain>
    </source>
</reference>
<dbReference type="Proteomes" id="UP000832041">
    <property type="component" value="Chromosome"/>
</dbReference>
<evidence type="ECO:0000313" key="5">
    <source>
        <dbReference type="EMBL" id="UPT20799.1"/>
    </source>
</evidence>
<comment type="catalytic activity">
    <reaction evidence="2">
        <text>oxidized coenzyme F420-(gamma-L-Glu)(n) + a quinol + H(+) = reduced coenzyme F420-(gamma-L-Glu)(n) + a quinone</text>
        <dbReference type="Rhea" id="RHEA:39663"/>
        <dbReference type="Rhea" id="RHEA-COMP:12939"/>
        <dbReference type="Rhea" id="RHEA-COMP:14378"/>
        <dbReference type="ChEBI" id="CHEBI:15378"/>
        <dbReference type="ChEBI" id="CHEBI:24646"/>
        <dbReference type="ChEBI" id="CHEBI:132124"/>
        <dbReference type="ChEBI" id="CHEBI:133980"/>
        <dbReference type="ChEBI" id="CHEBI:139511"/>
    </reaction>
</comment>
<dbReference type="PANTHER" id="PTHR39428:SF1">
    <property type="entry name" value="F420H(2)-DEPENDENT QUINONE REDUCTASE RV1261C"/>
    <property type="match status" value="1"/>
</dbReference>
<evidence type="ECO:0000313" key="6">
    <source>
        <dbReference type="Proteomes" id="UP000832041"/>
    </source>
</evidence>
<proteinExistence type="inferred from homology"/>
<keyword evidence="6" id="KW-1185">Reference proteome</keyword>